<reference evidence="3" key="5">
    <citation type="journal article" date="2021" name="G3 (Bethesda)">
        <title>Aegilops tauschii genome assembly Aet v5.0 features greater sequence contiguity and improved annotation.</title>
        <authorList>
            <person name="Wang L."/>
            <person name="Zhu T."/>
            <person name="Rodriguez J.C."/>
            <person name="Deal K.R."/>
            <person name="Dubcovsky J."/>
            <person name="McGuire P.E."/>
            <person name="Lux T."/>
            <person name="Spannagl M."/>
            <person name="Mayer K.F.X."/>
            <person name="Baldrich P."/>
            <person name="Meyers B.C."/>
            <person name="Huo N."/>
            <person name="Gu Y.Q."/>
            <person name="Zhou H."/>
            <person name="Devos K.M."/>
            <person name="Bennetzen J.L."/>
            <person name="Unver T."/>
            <person name="Budak H."/>
            <person name="Gulick P.J."/>
            <person name="Galiba G."/>
            <person name="Kalapos B."/>
            <person name="Nelson D.R."/>
            <person name="Li P."/>
            <person name="You F.M."/>
            <person name="Luo M.C."/>
            <person name="Dvorak J."/>
        </authorList>
    </citation>
    <scope>NUCLEOTIDE SEQUENCE [LARGE SCALE GENOMIC DNA]</scope>
    <source>
        <strain evidence="3">cv. AL8/78</strain>
    </source>
</reference>
<evidence type="ECO:0000313" key="4">
    <source>
        <dbReference type="Proteomes" id="UP000015105"/>
    </source>
</evidence>
<dbReference type="Pfam" id="PF14223">
    <property type="entry name" value="Retrotran_gag_2"/>
    <property type="match status" value="1"/>
</dbReference>
<keyword evidence="1" id="KW-0479">Metal-binding</keyword>
<dbReference type="SUPFAM" id="SSF57756">
    <property type="entry name" value="Retrovirus zinc finger-like domains"/>
    <property type="match status" value="1"/>
</dbReference>
<keyword evidence="1" id="KW-0862">Zinc</keyword>
<sequence length="282" mass="30907">MTKTMPRESSASGALVLSDSAAMAAATTVAGKLPFPLLTRTNYAAWAMRMKYLLRANGAWGTVEREASSEVNKGKEEMAMTIISQSIDNSTLLRVAEKETAADVRAALRSMHVGVERVREARVQSLRSEFDGIKMGDAESVDDFAARFTTLVGRIRELGDAMEEKYVVKKLLRAVSNKFIHVASSIALFGDTNKMAMEEAIGSLKAHEELVKAREEEQLLMARGHDSSRGRGRGGRGGGCRNKSEVQCYNCDAFGHFAWECPEKKKDNEEKALLGVDEPALL</sequence>
<accession>A0A453SVH0</accession>
<dbReference type="InterPro" id="IPR001878">
    <property type="entry name" value="Znf_CCHC"/>
</dbReference>
<dbReference type="PANTHER" id="PTHR35317:SF23">
    <property type="entry name" value="OS04G0629600 PROTEIN"/>
    <property type="match status" value="1"/>
</dbReference>
<proteinExistence type="predicted"/>
<evidence type="ECO:0000256" key="1">
    <source>
        <dbReference type="PROSITE-ProRule" id="PRU00047"/>
    </source>
</evidence>
<reference evidence="3" key="3">
    <citation type="journal article" date="2017" name="Nature">
        <title>Genome sequence of the progenitor of the wheat D genome Aegilops tauschii.</title>
        <authorList>
            <person name="Luo M.C."/>
            <person name="Gu Y.Q."/>
            <person name="Puiu D."/>
            <person name="Wang H."/>
            <person name="Twardziok S.O."/>
            <person name="Deal K.R."/>
            <person name="Huo N."/>
            <person name="Zhu T."/>
            <person name="Wang L."/>
            <person name="Wang Y."/>
            <person name="McGuire P.E."/>
            <person name="Liu S."/>
            <person name="Long H."/>
            <person name="Ramasamy R.K."/>
            <person name="Rodriguez J.C."/>
            <person name="Van S.L."/>
            <person name="Yuan L."/>
            <person name="Wang Z."/>
            <person name="Xia Z."/>
            <person name="Xiao L."/>
            <person name="Anderson O.D."/>
            <person name="Ouyang S."/>
            <person name="Liang Y."/>
            <person name="Zimin A.V."/>
            <person name="Pertea G."/>
            <person name="Qi P."/>
            <person name="Bennetzen J.L."/>
            <person name="Dai X."/>
            <person name="Dawson M.W."/>
            <person name="Muller H.G."/>
            <person name="Kugler K."/>
            <person name="Rivarola-Duarte L."/>
            <person name="Spannagl M."/>
            <person name="Mayer K.F.X."/>
            <person name="Lu F.H."/>
            <person name="Bevan M.W."/>
            <person name="Leroy P."/>
            <person name="Li P."/>
            <person name="You F.M."/>
            <person name="Sun Q."/>
            <person name="Liu Z."/>
            <person name="Lyons E."/>
            <person name="Wicker T."/>
            <person name="Salzberg S.L."/>
            <person name="Devos K.M."/>
            <person name="Dvorak J."/>
        </authorList>
    </citation>
    <scope>NUCLEOTIDE SEQUENCE [LARGE SCALE GENOMIC DNA]</scope>
    <source>
        <strain evidence="3">cv. AL8/78</strain>
    </source>
</reference>
<dbReference type="EnsemblPlants" id="AET7Gv21102500.1">
    <property type="protein sequence ID" value="AET7Gv21102500.1"/>
    <property type="gene ID" value="AET7Gv21102500"/>
</dbReference>
<dbReference type="PROSITE" id="PS50158">
    <property type="entry name" value="ZF_CCHC"/>
    <property type="match status" value="1"/>
</dbReference>
<evidence type="ECO:0000313" key="3">
    <source>
        <dbReference type="EnsemblPlants" id="AET7Gv21102500.1"/>
    </source>
</evidence>
<dbReference type="PANTHER" id="PTHR35317">
    <property type="entry name" value="OS04G0629600 PROTEIN"/>
    <property type="match status" value="1"/>
</dbReference>
<dbReference type="Pfam" id="PF00098">
    <property type="entry name" value="zf-CCHC"/>
    <property type="match status" value="1"/>
</dbReference>
<dbReference type="GO" id="GO:0008270">
    <property type="term" value="F:zinc ion binding"/>
    <property type="evidence" value="ECO:0007669"/>
    <property type="project" value="UniProtKB-KW"/>
</dbReference>
<dbReference type="Proteomes" id="UP000015105">
    <property type="component" value="Chromosome 7D"/>
</dbReference>
<reference evidence="4" key="2">
    <citation type="journal article" date="2017" name="Nat. Plants">
        <title>The Aegilops tauschii genome reveals multiple impacts of transposons.</title>
        <authorList>
            <person name="Zhao G."/>
            <person name="Zou C."/>
            <person name="Li K."/>
            <person name="Wang K."/>
            <person name="Li T."/>
            <person name="Gao L."/>
            <person name="Zhang X."/>
            <person name="Wang H."/>
            <person name="Yang Z."/>
            <person name="Liu X."/>
            <person name="Jiang W."/>
            <person name="Mao L."/>
            <person name="Kong X."/>
            <person name="Jiao Y."/>
            <person name="Jia J."/>
        </authorList>
    </citation>
    <scope>NUCLEOTIDE SEQUENCE [LARGE SCALE GENOMIC DNA]</scope>
    <source>
        <strain evidence="4">cv. AL8/78</strain>
    </source>
</reference>
<dbReference type="SMART" id="SM00343">
    <property type="entry name" value="ZnF_C2HC"/>
    <property type="match status" value="1"/>
</dbReference>
<evidence type="ECO:0000259" key="2">
    <source>
        <dbReference type="PROSITE" id="PS50158"/>
    </source>
</evidence>
<reference evidence="3" key="4">
    <citation type="submission" date="2019-03" db="UniProtKB">
        <authorList>
            <consortium name="EnsemblPlants"/>
        </authorList>
    </citation>
    <scope>IDENTIFICATION</scope>
</reference>
<dbReference type="STRING" id="200361.A0A453SVH0"/>
<keyword evidence="4" id="KW-1185">Reference proteome</keyword>
<dbReference type="InterPro" id="IPR036875">
    <property type="entry name" value="Znf_CCHC_sf"/>
</dbReference>
<dbReference type="GO" id="GO:0003676">
    <property type="term" value="F:nucleic acid binding"/>
    <property type="evidence" value="ECO:0007669"/>
    <property type="project" value="InterPro"/>
</dbReference>
<organism evidence="3 4">
    <name type="scientific">Aegilops tauschii subsp. strangulata</name>
    <name type="common">Goatgrass</name>
    <dbReference type="NCBI Taxonomy" id="200361"/>
    <lineage>
        <taxon>Eukaryota</taxon>
        <taxon>Viridiplantae</taxon>
        <taxon>Streptophyta</taxon>
        <taxon>Embryophyta</taxon>
        <taxon>Tracheophyta</taxon>
        <taxon>Spermatophyta</taxon>
        <taxon>Magnoliopsida</taxon>
        <taxon>Liliopsida</taxon>
        <taxon>Poales</taxon>
        <taxon>Poaceae</taxon>
        <taxon>BOP clade</taxon>
        <taxon>Pooideae</taxon>
        <taxon>Triticodae</taxon>
        <taxon>Triticeae</taxon>
        <taxon>Triticinae</taxon>
        <taxon>Aegilops</taxon>
    </lineage>
</organism>
<keyword evidence="1" id="KW-0863">Zinc-finger</keyword>
<feature type="domain" description="CCHC-type" evidence="2">
    <location>
        <begin position="248"/>
        <end position="263"/>
    </location>
</feature>
<dbReference type="Gene3D" id="4.10.60.10">
    <property type="entry name" value="Zinc finger, CCHC-type"/>
    <property type="match status" value="1"/>
</dbReference>
<reference evidence="4" key="1">
    <citation type="journal article" date="2014" name="Science">
        <title>Ancient hybridizations among the ancestral genomes of bread wheat.</title>
        <authorList>
            <consortium name="International Wheat Genome Sequencing Consortium,"/>
            <person name="Marcussen T."/>
            <person name="Sandve S.R."/>
            <person name="Heier L."/>
            <person name="Spannagl M."/>
            <person name="Pfeifer M."/>
            <person name="Jakobsen K.S."/>
            <person name="Wulff B.B."/>
            <person name="Steuernagel B."/>
            <person name="Mayer K.F."/>
            <person name="Olsen O.A."/>
        </authorList>
    </citation>
    <scope>NUCLEOTIDE SEQUENCE [LARGE SCALE GENOMIC DNA]</scope>
    <source>
        <strain evidence="4">cv. AL8/78</strain>
    </source>
</reference>
<protein>
    <recommendedName>
        <fullName evidence="2">CCHC-type domain-containing protein</fullName>
    </recommendedName>
</protein>
<dbReference type="AlphaFoldDB" id="A0A453SVH0"/>
<name>A0A453SVH0_AEGTS</name>
<dbReference type="Gramene" id="AET7Gv21102500.1">
    <property type="protein sequence ID" value="AET7Gv21102500.1"/>
    <property type="gene ID" value="AET7Gv21102500"/>
</dbReference>